<comment type="subcellular location">
    <subcellularLocation>
        <location evidence="5">Cytoplasm</location>
    </subcellularLocation>
</comment>
<dbReference type="InterPro" id="IPR035909">
    <property type="entry name" value="CheB_C"/>
</dbReference>
<evidence type="ECO:0000256" key="3">
    <source>
        <dbReference type="ARBA" id="ARBA00022801"/>
    </source>
</evidence>
<dbReference type="SUPFAM" id="SSF52738">
    <property type="entry name" value="Methylesterase CheB, C-terminal domain"/>
    <property type="match status" value="1"/>
</dbReference>
<keyword evidence="3 5" id="KW-0378">Hydrolase</keyword>
<dbReference type="NCBIfam" id="NF001965">
    <property type="entry name" value="PRK00742.1"/>
    <property type="match status" value="1"/>
</dbReference>
<dbReference type="Gene3D" id="3.40.50.180">
    <property type="entry name" value="Methylesterase CheB, C-terminal domain"/>
    <property type="match status" value="1"/>
</dbReference>
<feature type="active site" evidence="5 6">
    <location>
        <position position="157"/>
    </location>
</feature>
<keyword evidence="5 7" id="KW-0597">Phosphoprotein</keyword>
<evidence type="ECO:0000256" key="7">
    <source>
        <dbReference type="PROSITE-ProRule" id="PRU00169"/>
    </source>
</evidence>
<dbReference type="GO" id="GO:0006935">
    <property type="term" value="P:chemotaxis"/>
    <property type="evidence" value="ECO:0007669"/>
    <property type="project" value="UniProtKB-UniRule"/>
</dbReference>
<feature type="modified residue" description="4-aspartylphosphate" evidence="5 7">
    <location>
        <position position="56"/>
    </location>
</feature>
<dbReference type="Gene3D" id="3.40.50.2300">
    <property type="match status" value="1"/>
</dbReference>
<organism evidence="10 11">
    <name type="scientific">Aliiruegeria lutimaris</name>
    <dbReference type="NCBI Taxonomy" id="571298"/>
    <lineage>
        <taxon>Bacteria</taxon>
        <taxon>Pseudomonadati</taxon>
        <taxon>Pseudomonadota</taxon>
        <taxon>Alphaproteobacteria</taxon>
        <taxon>Rhodobacterales</taxon>
        <taxon>Roseobacteraceae</taxon>
        <taxon>Aliiruegeria</taxon>
    </lineage>
</organism>
<comment type="PTM">
    <text evidence="5">Phosphorylated by CheA. Phosphorylation of the N-terminal regulatory domain activates the methylesterase activity.</text>
</comment>
<keyword evidence="11" id="KW-1185">Reference proteome</keyword>
<dbReference type="SUPFAM" id="SSF52172">
    <property type="entry name" value="CheY-like"/>
    <property type="match status" value="1"/>
</dbReference>
<evidence type="ECO:0000256" key="5">
    <source>
        <dbReference type="HAMAP-Rule" id="MF_00099"/>
    </source>
</evidence>
<feature type="domain" description="CheB-type methylesterase" evidence="9">
    <location>
        <begin position="140"/>
        <end position="337"/>
    </location>
</feature>
<gene>
    <name evidence="5" type="primary">cheB</name>
    <name evidence="10" type="ORF">SAMN04488026_105214</name>
</gene>
<dbReference type="GO" id="GO:0008984">
    <property type="term" value="F:protein-glutamate methylesterase activity"/>
    <property type="evidence" value="ECO:0007669"/>
    <property type="project" value="UniProtKB-UniRule"/>
</dbReference>
<comment type="function">
    <text evidence="5">Involved in chemotaxis. Part of a chemotaxis signal transduction system that modulates chemotaxis in response to various stimuli. Catalyzes the demethylation of specific methylglutamate residues introduced into the chemoreceptors (methyl-accepting chemotaxis proteins or MCP) by CheR. Also mediates the irreversible deamidation of specific glutamine residues to glutamic acid.</text>
</comment>
<dbReference type="InterPro" id="IPR008248">
    <property type="entry name" value="CheB-like"/>
</dbReference>
<dbReference type="Pfam" id="PF00072">
    <property type="entry name" value="Response_reg"/>
    <property type="match status" value="1"/>
</dbReference>
<sequence>MCKKRVVVVDDSAVIRALVRRHLTEDGRFIVVGEAGDPFEAREVIKRVNPDVITLDVEMPRMDGLSFLEKLMRLRPLPVVMFSTETHKGSIAAIEALSLGAVDCIGKPNAAAPDTIESLAERVFIASNARIPSRQTSTAPPPSSYSWNGKYVLVGASTGGVDALERLLAGYPADCPPTVIAQHMPESFLVSFAERLSNRVRPDVTLARDGERLQAGMVRIAPGGANHLVLSESRKDITCRLRPGEKVSGHRPSVDMLFRSARPFASRVLAVLLTGMGRDGAYGMLELRQAGAQTIAQDRDSSVVYGMPRVATEIGGANRTLDLDRIAAGILEETGRGASAAPNARAAAK</sequence>
<protein>
    <recommendedName>
        <fullName evidence="5">Protein-glutamate methylesterase/protein-glutamine glutaminase</fullName>
        <ecNumber evidence="5">3.1.1.61</ecNumber>
        <ecNumber evidence="5">3.5.1.44</ecNumber>
    </recommendedName>
</protein>
<evidence type="ECO:0000256" key="4">
    <source>
        <dbReference type="ARBA" id="ARBA00048267"/>
    </source>
</evidence>
<reference evidence="10 11" key="1">
    <citation type="submission" date="2016-10" db="EMBL/GenBank/DDBJ databases">
        <authorList>
            <person name="de Groot N.N."/>
        </authorList>
    </citation>
    <scope>NUCLEOTIDE SEQUENCE [LARGE SCALE GENOMIC DNA]</scope>
    <source>
        <strain evidence="10 11">DSM 25294</strain>
    </source>
</reference>
<dbReference type="GO" id="GO:0000156">
    <property type="term" value="F:phosphorelay response regulator activity"/>
    <property type="evidence" value="ECO:0007669"/>
    <property type="project" value="InterPro"/>
</dbReference>
<evidence type="ECO:0000256" key="2">
    <source>
        <dbReference type="ARBA" id="ARBA00022500"/>
    </source>
</evidence>
<dbReference type="InterPro" id="IPR001789">
    <property type="entry name" value="Sig_transdc_resp-reg_receiver"/>
</dbReference>
<comment type="catalytic activity">
    <reaction evidence="4 5">
        <text>[protein]-L-glutamate 5-O-methyl ester + H2O = L-glutamyl-[protein] + methanol + H(+)</text>
        <dbReference type="Rhea" id="RHEA:23236"/>
        <dbReference type="Rhea" id="RHEA-COMP:10208"/>
        <dbReference type="Rhea" id="RHEA-COMP:10311"/>
        <dbReference type="ChEBI" id="CHEBI:15377"/>
        <dbReference type="ChEBI" id="CHEBI:15378"/>
        <dbReference type="ChEBI" id="CHEBI:17790"/>
        <dbReference type="ChEBI" id="CHEBI:29973"/>
        <dbReference type="ChEBI" id="CHEBI:82795"/>
        <dbReference type="EC" id="3.1.1.61"/>
    </reaction>
</comment>
<dbReference type="OrthoDB" id="9793421at2"/>
<comment type="catalytic activity">
    <reaction evidence="5">
        <text>L-glutaminyl-[protein] + H2O = L-glutamyl-[protein] + NH4(+)</text>
        <dbReference type="Rhea" id="RHEA:16441"/>
        <dbReference type="Rhea" id="RHEA-COMP:10207"/>
        <dbReference type="Rhea" id="RHEA-COMP:10208"/>
        <dbReference type="ChEBI" id="CHEBI:15377"/>
        <dbReference type="ChEBI" id="CHEBI:28938"/>
        <dbReference type="ChEBI" id="CHEBI:29973"/>
        <dbReference type="ChEBI" id="CHEBI:30011"/>
        <dbReference type="EC" id="3.5.1.44"/>
    </reaction>
</comment>
<dbReference type="PROSITE" id="PS50122">
    <property type="entry name" value="CHEB"/>
    <property type="match status" value="1"/>
</dbReference>
<dbReference type="EC" id="3.5.1.44" evidence="5"/>
<evidence type="ECO:0000256" key="6">
    <source>
        <dbReference type="PROSITE-ProRule" id="PRU00050"/>
    </source>
</evidence>
<dbReference type="Proteomes" id="UP000199382">
    <property type="component" value="Unassembled WGS sequence"/>
</dbReference>
<dbReference type="GO" id="GO:0005737">
    <property type="term" value="C:cytoplasm"/>
    <property type="evidence" value="ECO:0007669"/>
    <property type="project" value="UniProtKB-SubCell"/>
</dbReference>
<dbReference type="InterPro" id="IPR011006">
    <property type="entry name" value="CheY-like_superfamily"/>
</dbReference>
<dbReference type="GO" id="GO:0050568">
    <property type="term" value="F:protein-glutamine glutaminase activity"/>
    <property type="evidence" value="ECO:0007669"/>
    <property type="project" value="UniProtKB-UniRule"/>
</dbReference>
<evidence type="ECO:0000259" key="8">
    <source>
        <dbReference type="PROSITE" id="PS50110"/>
    </source>
</evidence>
<keyword evidence="1 5" id="KW-0963">Cytoplasm</keyword>
<dbReference type="CDD" id="cd17541">
    <property type="entry name" value="REC_CheB-like"/>
    <property type="match status" value="1"/>
</dbReference>
<dbReference type="Pfam" id="PF01339">
    <property type="entry name" value="CheB_methylest"/>
    <property type="match status" value="1"/>
</dbReference>
<keyword evidence="2 5" id="KW-0145">Chemotaxis</keyword>
<dbReference type="STRING" id="571298.SAMN04488026_105214"/>
<dbReference type="PANTHER" id="PTHR42872">
    <property type="entry name" value="PROTEIN-GLUTAMATE METHYLESTERASE/PROTEIN-GLUTAMINE GLUTAMINASE"/>
    <property type="match status" value="1"/>
</dbReference>
<dbReference type="PANTHER" id="PTHR42872:SF6">
    <property type="entry name" value="PROTEIN-GLUTAMATE METHYLESTERASE_PROTEIN-GLUTAMINE GLUTAMINASE"/>
    <property type="match status" value="1"/>
</dbReference>
<evidence type="ECO:0000313" key="11">
    <source>
        <dbReference type="Proteomes" id="UP000199382"/>
    </source>
</evidence>
<comment type="domain">
    <text evidence="5">Contains a C-terminal catalytic domain, and an N-terminal region which modulates catalytic activity.</text>
</comment>
<dbReference type="SMART" id="SM00448">
    <property type="entry name" value="REC"/>
    <property type="match status" value="1"/>
</dbReference>
<dbReference type="InterPro" id="IPR000673">
    <property type="entry name" value="Sig_transdc_resp-reg_Me-estase"/>
</dbReference>
<dbReference type="PIRSF" id="PIRSF000876">
    <property type="entry name" value="RR_chemtxs_CheB"/>
    <property type="match status" value="1"/>
</dbReference>
<dbReference type="EMBL" id="FNEK01000052">
    <property type="protein sequence ID" value="SDK74913.1"/>
    <property type="molecule type" value="Genomic_DNA"/>
</dbReference>
<feature type="domain" description="Response regulatory" evidence="8">
    <location>
        <begin position="5"/>
        <end position="122"/>
    </location>
</feature>
<dbReference type="CDD" id="cd16432">
    <property type="entry name" value="CheB_Rec"/>
    <property type="match status" value="1"/>
</dbReference>
<proteinExistence type="inferred from homology"/>
<feature type="active site" evidence="5 6">
    <location>
        <position position="279"/>
    </location>
</feature>
<dbReference type="AlphaFoldDB" id="A0A1G9EFS5"/>
<evidence type="ECO:0000259" key="9">
    <source>
        <dbReference type="PROSITE" id="PS50122"/>
    </source>
</evidence>
<comment type="similarity">
    <text evidence="5">Belongs to the CheB family.</text>
</comment>
<dbReference type="RefSeq" id="WP_093161186.1">
    <property type="nucleotide sequence ID" value="NZ_FNEK01000052.1"/>
</dbReference>
<dbReference type="EC" id="3.1.1.61" evidence="5"/>
<accession>A0A1G9EFS5</accession>
<name>A0A1G9EFS5_9RHOB</name>
<evidence type="ECO:0000313" key="10">
    <source>
        <dbReference type="EMBL" id="SDK74913.1"/>
    </source>
</evidence>
<feature type="active site" evidence="5 6">
    <location>
        <position position="183"/>
    </location>
</feature>
<evidence type="ECO:0000256" key="1">
    <source>
        <dbReference type="ARBA" id="ARBA00022490"/>
    </source>
</evidence>
<dbReference type="PROSITE" id="PS50110">
    <property type="entry name" value="RESPONSE_REGULATORY"/>
    <property type="match status" value="1"/>
</dbReference>
<dbReference type="HAMAP" id="MF_00099">
    <property type="entry name" value="CheB_chemtxs"/>
    <property type="match status" value="1"/>
</dbReference>